<feature type="binding site" evidence="12">
    <location>
        <position position="775"/>
    </location>
    <ligand>
        <name>[4Fe-4S] cluster</name>
        <dbReference type="ChEBI" id="CHEBI:49883"/>
        <label>2</label>
    </ligand>
</feature>
<sequence>MSKFDDLNWEEGASIEGRMKSKMSKMIKRAMDGNEAAAYASYAFTEVAAIYPITPSSPMAELVDKWSANGMKNIFGQQVKLVEMQSECGAVSAVHGALDGGVLATSYTASQGLMLMIPTMYRIAGQLKPGVIHVASRNVATHAISISAEHSDVMACRQTGYALMASSSVQEAMDLGAVSHLAAIKGHVPFLHFFDGFRTSHEVQKVDCLDYDDLAKMVDQNELKKFRENALNPEHPVLRTTGQYSDTYFQSREACNSYYDALPDIVAEYMDQINEVTGRSYKPFNYYGAADAEYVIVGMGSSTGCVQESIDYLLEKGEKVGYMEVHLYRPFSAKYFLSQLPDTVKKMTVADRTKEPGAVGEPLYEDVCSVILESERAIDVLACRYGLASKEFTPALVIAMYENMKQDTPKNHYTIGINDDVTGLSLPYGKEVDTVPEGTISCKFWGLGSDGTVGANKNTIKIIGDHTDMNVQAYFEYDGKKSGGVTRSHLRFGKKPIRSTYLVNRADFIACHNKSYLERYDILADAKEGANVLITCDWKEEELEKHLTAEFRKAAAEKKIHLHIIDSTAIAKELGLGSRTNTILQAAFFKITNIIPIEEAADYMKKAIYKSYGKKGEKIVNMNYAAVDKGIEMVREVTVPAEWADLKLEPVSIDESLPKWIKNIQIPVNAMKGDSIPVSAFMDLPDGTMPQGTSKYEKRGIADNVPVWDSSKCIQCNQCAYVCPHAAIRPFLLDKEEASKAPAEFVTVQAAGKGMETYQYRIQTAVLDCTGCGSCAKVCPSKDKALTMKPLDENRHEEANWEYAAALSKKENPMSVSTVKGSQFEQPLLEFPGACPGCGETPYAKLLTQLYGDRMYVATATGCSQVWATSFPSFPYTTNENGKGPAVGGSLFENNAEYGMGIWLSVEQQREKLLGKAEALVKITTNEELKKAASAWMESYNDGAVTKEASEAFKAVLLNYEPAEEDAPVMVFTDGTQEERRCCESVAVEEASLIAEIRENAEYLTKKSVWLFGGDGWAYDIGYGGLDHVLASGANVNVMVFDTEIYSNTGGQASKSTPTGAVAQFAAAGKRSKKKDLGMMAMSYGDVYVAQVAMGASQSQFLKAVQEAESYDGPSLIIAYAPCISHGLRCGMEDVQGEIKRAVEVGYWQMYRHNPMLAEEGKNPFILDSKEPTGDFQEFLRGEVRFSSLERTFPDVAETLFKQTEKEAKARYAKYKALAQ</sequence>
<evidence type="ECO:0000256" key="6">
    <source>
        <dbReference type="ARBA" id="ARBA00023002"/>
    </source>
</evidence>
<dbReference type="CDD" id="cd03377">
    <property type="entry name" value="TPP_PFOR_PNO"/>
    <property type="match status" value="1"/>
</dbReference>
<feature type="binding site" evidence="12">
    <location>
        <position position="779"/>
    </location>
    <ligand>
        <name>[4Fe-4S] cluster</name>
        <dbReference type="ChEBI" id="CHEBI:49883"/>
        <label>1</label>
    </ligand>
</feature>
<comment type="cofactor">
    <cofactor evidence="12">
        <name>[4Fe-4S] cluster</name>
        <dbReference type="ChEBI" id="CHEBI:49883"/>
    </cofactor>
    <text evidence="12">Binds 3 [4Fe-4S] clusters per subunit.</text>
</comment>
<dbReference type="Pfam" id="PF01558">
    <property type="entry name" value="POR"/>
    <property type="match status" value="1"/>
</dbReference>
<dbReference type="FunFam" id="3.30.70.20:FF:000022">
    <property type="entry name" value="Pyruvate:ferredoxin (Flavodoxin) oxidoreductase"/>
    <property type="match status" value="1"/>
</dbReference>
<evidence type="ECO:0000256" key="4">
    <source>
        <dbReference type="ARBA" id="ARBA00022723"/>
    </source>
</evidence>
<dbReference type="Gene3D" id="3.40.920.10">
    <property type="entry name" value="Pyruvate-ferredoxin oxidoreductase, PFOR, domain III"/>
    <property type="match status" value="1"/>
</dbReference>
<feature type="binding site" evidence="12">
    <location>
        <position position="835"/>
    </location>
    <ligand>
        <name>[4Fe-4S] cluster</name>
        <dbReference type="ChEBI" id="CHEBI:49883"/>
        <label>3</label>
    </ligand>
</feature>
<dbReference type="PROSITE" id="PS51379">
    <property type="entry name" value="4FE4S_FER_2"/>
    <property type="match status" value="2"/>
</dbReference>
<dbReference type="PANTHER" id="PTHR32154:SF0">
    <property type="entry name" value="PYRUVATE-FLAVODOXIN OXIDOREDUCTASE-RELATED"/>
    <property type="match status" value="1"/>
</dbReference>
<dbReference type="Gene3D" id="4.10.780.10">
    <property type="entry name" value="Pyruvate-flavodoxin oxidoreductase, EKR domain"/>
    <property type="match status" value="1"/>
</dbReference>
<feature type="binding site" evidence="10">
    <location>
        <position position="137"/>
    </location>
    <ligand>
        <name>pyruvate</name>
        <dbReference type="ChEBI" id="CHEBI:15361"/>
    </ligand>
</feature>
<dbReference type="FunFam" id="3.40.920.10:FF:000001">
    <property type="entry name" value="Pyruvate:ferredoxin (Flavodoxin) oxidoreductase"/>
    <property type="match status" value="1"/>
</dbReference>
<dbReference type="InterPro" id="IPR017900">
    <property type="entry name" value="4Fe4S_Fe_S_CS"/>
</dbReference>
<dbReference type="PANTHER" id="PTHR32154">
    <property type="entry name" value="PYRUVATE-FLAVODOXIN OXIDOREDUCTASE-RELATED"/>
    <property type="match status" value="1"/>
</dbReference>
<feature type="binding site" evidence="12">
    <location>
        <position position="769"/>
    </location>
    <ligand>
        <name>[4Fe-4S] cluster</name>
        <dbReference type="ChEBI" id="CHEBI:49883"/>
        <label>2</label>
    </ligand>
</feature>
<comment type="catalytic activity">
    <reaction evidence="9">
        <text>2 oxidized [2Fe-2S]-[ferredoxin] + pyruvate + CoA = 2 reduced [2Fe-2S]-[ferredoxin] + acetyl-CoA + CO2 + H(+)</text>
        <dbReference type="Rhea" id="RHEA:12765"/>
        <dbReference type="Rhea" id="RHEA-COMP:10000"/>
        <dbReference type="Rhea" id="RHEA-COMP:10001"/>
        <dbReference type="ChEBI" id="CHEBI:15361"/>
        <dbReference type="ChEBI" id="CHEBI:15378"/>
        <dbReference type="ChEBI" id="CHEBI:16526"/>
        <dbReference type="ChEBI" id="CHEBI:33737"/>
        <dbReference type="ChEBI" id="CHEBI:33738"/>
        <dbReference type="ChEBI" id="CHEBI:57287"/>
        <dbReference type="ChEBI" id="CHEBI:57288"/>
        <dbReference type="EC" id="1.2.7.1"/>
    </reaction>
</comment>
<dbReference type="InterPro" id="IPR002869">
    <property type="entry name" value="Pyrv_flavodox_OxRed_cen"/>
</dbReference>
<evidence type="ECO:0000313" key="14">
    <source>
        <dbReference type="EMBL" id="SCP98143.1"/>
    </source>
</evidence>
<keyword evidence="4 12" id="KW-0479">Metal-binding</keyword>
<feature type="site" description="Important for catalytic activity" evidence="11">
    <location>
        <position position="137"/>
    </location>
</feature>
<feature type="site" description="Important for catalytic activity" evidence="11">
    <location>
        <position position="87"/>
    </location>
</feature>
<keyword evidence="2 9" id="KW-0813">Transport</keyword>
<evidence type="ECO:0000256" key="10">
    <source>
        <dbReference type="PIRSR" id="PIRSR000159-1"/>
    </source>
</evidence>
<dbReference type="InterPro" id="IPR029061">
    <property type="entry name" value="THDP-binding"/>
</dbReference>
<dbReference type="InterPro" id="IPR037112">
    <property type="entry name" value="Pyrv-flavodox_OxR_EKR_sf"/>
</dbReference>
<dbReference type="EMBL" id="FMKA01000017">
    <property type="protein sequence ID" value="SCP98143.1"/>
    <property type="molecule type" value="Genomic_DNA"/>
</dbReference>
<feature type="binding site" evidence="12">
    <location>
        <position position="863"/>
    </location>
    <ligand>
        <name>[4Fe-4S] cluster</name>
        <dbReference type="ChEBI" id="CHEBI:49883"/>
        <label>3</label>
    </ligand>
</feature>
<feature type="site" description="Important for catalytic activity" evidence="11">
    <location>
        <position position="54"/>
    </location>
</feature>
<dbReference type="GO" id="GO:0005506">
    <property type="term" value="F:iron ion binding"/>
    <property type="evidence" value="ECO:0007669"/>
    <property type="project" value="InterPro"/>
</dbReference>
<evidence type="ECO:0000256" key="5">
    <source>
        <dbReference type="ARBA" id="ARBA00022982"/>
    </source>
</evidence>
<feature type="binding site" evidence="10">
    <location>
        <begin position="1043"/>
        <end position="1048"/>
    </location>
    <ligand>
        <name>thiamine diphosphate</name>
        <dbReference type="ChEBI" id="CHEBI:58937"/>
    </ligand>
</feature>
<feature type="site" description="Important for catalytic activity" evidence="11">
    <location>
        <position position="1048"/>
    </location>
</feature>
<evidence type="ECO:0000259" key="13">
    <source>
        <dbReference type="PROSITE" id="PS51379"/>
    </source>
</evidence>
<dbReference type="FunFam" id="3.40.50.970:FF:000041">
    <property type="entry name" value="Pyruvate:ferredoxin (Flavodoxin) oxidoreductase"/>
    <property type="match status" value="1"/>
</dbReference>
<keyword evidence="3 12" id="KW-0004">4Fe-4S</keyword>
<dbReference type="SMART" id="SM00890">
    <property type="entry name" value="EKR"/>
    <property type="match status" value="1"/>
</dbReference>
<dbReference type="InterPro" id="IPR033412">
    <property type="entry name" value="PFOR_II"/>
</dbReference>
<dbReference type="GO" id="GO:0006979">
    <property type="term" value="P:response to oxidative stress"/>
    <property type="evidence" value="ECO:0007669"/>
    <property type="project" value="TreeGrafter"/>
</dbReference>
<dbReference type="Pfam" id="PF10371">
    <property type="entry name" value="EKR"/>
    <property type="match status" value="1"/>
</dbReference>
<dbReference type="Pfam" id="PF17147">
    <property type="entry name" value="PFOR_II"/>
    <property type="match status" value="1"/>
</dbReference>
<dbReference type="Pfam" id="PF12838">
    <property type="entry name" value="Fer4_7"/>
    <property type="match status" value="1"/>
</dbReference>
<dbReference type="PROSITE" id="PS00198">
    <property type="entry name" value="4FE4S_FER_1"/>
    <property type="match status" value="2"/>
</dbReference>
<dbReference type="Pfam" id="PF01855">
    <property type="entry name" value="POR_N"/>
    <property type="match status" value="1"/>
</dbReference>
<dbReference type="EC" id="1.2.7.1" evidence="9"/>
<evidence type="ECO:0000256" key="3">
    <source>
        <dbReference type="ARBA" id="ARBA00022485"/>
    </source>
</evidence>
<feature type="binding site" evidence="12">
    <location>
        <position position="719"/>
    </location>
    <ligand>
        <name>[4Fe-4S] cluster</name>
        <dbReference type="ChEBI" id="CHEBI:49883"/>
        <label>1</label>
    </ligand>
</feature>
<evidence type="ECO:0000256" key="2">
    <source>
        <dbReference type="ARBA" id="ARBA00022448"/>
    </source>
</evidence>
<proteinExistence type="inferred from homology"/>
<dbReference type="Proteomes" id="UP000199315">
    <property type="component" value="Unassembled WGS sequence"/>
</dbReference>
<dbReference type="STRING" id="1619234.SAMN05421730_101718"/>
<dbReference type="InterPro" id="IPR011766">
    <property type="entry name" value="TPP_enzyme_TPP-bd"/>
</dbReference>
<dbReference type="Gene3D" id="3.40.50.970">
    <property type="match status" value="2"/>
</dbReference>
<keyword evidence="14" id="KW-0670">Pyruvate</keyword>
<dbReference type="SUPFAM" id="SSF53323">
    <property type="entry name" value="Pyruvate-ferredoxin oxidoreductase, PFOR, domain III"/>
    <property type="match status" value="1"/>
</dbReference>
<keyword evidence="7 12" id="KW-0408">Iron</keyword>
<reference evidence="14 15" key="1">
    <citation type="submission" date="2016-09" db="EMBL/GenBank/DDBJ databases">
        <authorList>
            <person name="Capua I."/>
            <person name="De Benedictis P."/>
            <person name="Joannis T."/>
            <person name="Lombin L.H."/>
            <person name="Cattoli G."/>
        </authorList>
    </citation>
    <scope>NUCLEOTIDE SEQUENCE [LARGE SCALE GENOMIC DNA]</scope>
    <source>
        <strain evidence="14 15">GluBS11</strain>
    </source>
</reference>
<dbReference type="SUPFAM" id="SSF54862">
    <property type="entry name" value="4Fe-4S ferredoxins"/>
    <property type="match status" value="1"/>
</dbReference>
<evidence type="ECO:0000313" key="15">
    <source>
        <dbReference type="Proteomes" id="UP000199315"/>
    </source>
</evidence>
<name>A0A1D3TVI8_9FIRM</name>
<feature type="binding site" evidence="12">
    <location>
        <position position="772"/>
    </location>
    <ligand>
        <name>[4Fe-4S] cluster</name>
        <dbReference type="ChEBI" id="CHEBI:49883"/>
        <label>2</label>
    </ligand>
</feature>
<dbReference type="GO" id="GO:0022900">
    <property type="term" value="P:electron transport chain"/>
    <property type="evidence" value="ECO:0007669"/>
    <property type="project" value="InterPro"/>
</dbReference>
<keyword evidence="6 9" id="KW-0560">Oxidoreductase</keyword>
<dbReference type="GO" id="GO:0019164">
    <property type="term" value="F:pyruvate synthase activity"/>
    <property type="evidence" value="ECO:0007669"/>
    <property type="project" value="UniProtKB-EC"/>
</dbReference>
<feature type="binding site" evidence="12">
    <location>
        <position position="716"/>
    </location>
    <ligand>
        <name>[4Fe-4S] cluster</name>
        <dbReference type="ChEBI" id="CHEBI:49883"/>
        <label>1</label>
    </ligand>
</feature>
<dbReference type="CDD" id="cd07034">
    <property type="entry name" value="TPP_PYR_PFOR_IOR-alpha_like"/>
    <property type="match status" value="1"/>
</dbReference>
<feature type="binding site" evidence="12">
    <location>
        <position position="713"/>
    </location>
    <ligand>
        <name>[4Fe-4S] cluster</name>
        <dbReference type="ChEBI" id="CHEBI:49883"/>
        <label>1</label>
    </ligand>
</feature>
<dbReference type="Gene3D" id="3.30.70.20">
    <property type="match status" value="1"/>
</dbReference>
<dbReference type="NCBIfam" id="TIGR02176">
    <property type="entry name" value="pyruv_ox_red"/>
    <property type="match status" value="1"/>
</dbReference>
<feature type="domain" description="4Fe-4S ferredoxin-type" evidence="13">
    <location>
        <begin position="704"/>
        <end position="733"/>
    </location>
</feature>
<dbReference type="FunFam" id="3.40.50.970:FF:000012">
    <property type="entry name" value="Pyruvate:ferredoxin (Flavodoxin) oxidoreductase"/>
    <property type="match status" value="1"/>
</dbReference>
<evidence type="ECO:0000256" key="8">
    <source>
        <dbReference type="ARBA" id="ARBA00023014"/>
    </source>
</evidence>
<keyword evidence="5 9" id="KW-0249">Electron transport</keyword>
<feature type="binding site" evidence="10">
    <location>
        <position position="54"/>
    </location>
    <ligand>
        <name>pyruvate</name>
        <dbReference type="ChEBI" id="CHEBI:15361"/>
    </ligand>
</feature>
<dbReference type="Gene3D" id="3.40.50.920">
    <property type="match status" value="1"/>
</dbReference>
<protein>
    <recommendedName>
        <fullName evidence="9">Pyruvate:ferredoxin oxidoreductase</fullName>
        <ecNumber evidence="9">1.2.7.1</ecNumber>
    </recommendedName>
    <alternativeName>
        <fullName evidence="9">Pyruvate synthase</fullName>
    </alternativeName>
</protein>
<dbReference type="InterPro" id="IPR009014">
    <property type="entry name" value="Transketo_C/PFOR_II"/>
</dbReference>
<dbReference type="InterPro" id="IPR050722">
    <property type="entry name" value="Pyruvate:ferred/Flavod_OxRd"/>
</dbReference>
<dbReference type="InterPro" id="IPR019752">
    <property type="entry name" value="Pyrv/ketoisovalerate_OxRed_cat"/>
</dbReference>
<dbReference type="InterPro" id="IPR011895">
    <property type="entry name" value="Pyrv_flavodox_OxRed"/>
</dbReference>
<feature type="binding site" evidence="10">
    <location>
        <position position="840"/>
    </location>
    <ligand>
        <name>thiamine diphosphate</name>
        <dbReference type="ChEBI" id="CHEBI:58937"/>
    </ligand>
</feature>
<organism evidence="14 15">
    <name type="scientific">Anaerobium acetethylicum</name>
    <dbReference type="NCBI Taxonomy" id="1619234"/>
    <lineage>
        <taxon>Bacteria</taxon>
        <taxon>Bacillati</taxon>
        <taxon>Bacillota</taxon>
        <taxon>Clostridia</taxon>
        <taxon>Lachnospirales</taxon>
        <taxon>Lachnospiraceae</taxon>
        <taxon>Anaerobium</taxon>
    </lineage>
</organism>
<dbReference type="InterPro" id="IPR019456">
    <property type="entry name" value="Pyrv-flavodox_OxRtase_EKR"/>
</dbReference>
<feature type="domain" description="4Fe-4S ferredoxin-type" evidence="13">
    <location>
        <begin position="758"/>
        <end position="791"/>
    </location>
</feature>
<dbReference type="GO" id="GO:0051539">
    <property type="term" value="F:4 iron, 4 sulfur cluster binding"/>
    <property type="evidence" value="ECO:0007669"/>
    <property type="project" value="UniProtKB-KW"/>
</dbReference>
<evidence type="ECO:0000256" key="1">
    <source>
        <dbReference type="ARBA" id="ARBA00009032"/>
    </source>
</evidence>
<dbReference type="Pfam" id="PF02775">
    <property type="entry name" value="TPP_enzyme_C"/>
    <property type="match status" value="1"/>
</dbReference>
<dbReference type="InterPro" id="IPR002880">
    <property type="entry name" value="Pyrv_Fd/Flavodoxin_OxRdtase_N"/>
</dbReference>
<dbReference type="FunFam" id="3.40.50.920:FF:000007">
    <property type="entry name" value="Pyruvate:ferredoxin (Flavodoxin) oxidoreductase"/>
    <property type="match status" value="1"/>
</dbReference>
<feature type="binding site" evidence="12">
    <location>
        <position position="723"/>
    </location>
    <ligand>
        <name>[4Fe-4S] cluster</name>
        <dbReference type="ChEBI" id="CHEBI:49883"/>
        <label>2</label>
    </ligand>
</feature>
<evidence type="ECO:0000256" key="7">
    <source>
        <dbReference type="ARBA" id="ARBA00023004"/>
    </source>
</evidence>
<feature type="binding site" evidence="12">
    <location>
        <position position="1123"/>
    </location>
    <ligand>
        <name>[4Fe-4S] cluster</name>
        <dbReference type="ChEBI" id="CHEBI:49883"/>
        <label>3</label>
    </ligand>
</feature>
<dbReference type="RefSeq" id="WP_330387926.1">
    <property type="nucleotide sequence ID" value="NZ_FMKA01000017.1"/>
</dbReference>
<gene>
    <name evidence="14" type="ORF">SAMN05421730_101718</name>
</gene>
<dbReference type="GO" id="GO:0030976">
    <property type="term" value="F:thiamine pyrophosphate binding"/>
    <property type="evidence" value="ECO:0007669"/>
    <property type="project" value="InterPro"/>
</dbReference>
<keyword evidence="15" id="KW-1185">Reference proteome</keyword>
<feature type="binding site" evidence="10">
    <location>
        <begin position="1014"/>
        <end position="1017"/>
    </location>
    <ligand>
        <name>thiamine diphosphate</name>
        <dbReference type="ChEBI" id="CHEBI:58937"/>
    </ligand>
</feature>
<feature type="binding site" evidence="10">
    <location>
        <position position="863"/>
    </location>
    <ligand>
        <name>thiamine diphosphate</name>
        <dbReference type="ChEBI" id="CHEBI:58937"/>
    </ligand>
</feature>
<accession>A0A1D3TVI8</accession>
<evidence type="ECO:0000256" key="12">
    <source>
        <dbReference type="PIRSR" id="PIRSR000159-50"/>
    </source>
</evidence>
<evidence type="ECO:0000256" key="9">
    <source>
        <dbReference type="PIRNR" id="PIRNR000159"/>
    </source>
</evidence>
<dbReference type="SUPFAM" id="SSF52922">
    <property type="entry name" value="TK C-terminal domain-like"/>
    <property type="match status" value="1"/>
</dbReference>
<comment type="similarity">
    <text evidence="1 9">Belongs to the pyruvate:ferredoxin/flavodoxin oxidoreductase family.</text>
</comment>
<dbReference type="PIRSF" id="PIRSF000159">
    <property type="entry name" value="NifJ"/>
    <property type="match status" value="1"/>
</dbReference>
<keyword evidence="8 12" id="KW-0411">Iron-sulfur</keyword>
<evidence type="ECO:0000256" key="11">
    <source>
        <dbReference type="PIRSR" id="PIRSR000159-2"/>
    </source>
</evidence>
<dbReference type="AlphaFoldDB" id="A0A1D3TVI8"/>
<dbReference type="InterPro" id="IPR017896">
    <property type="entry name" value="4Fe4S_Fe-S-bd"/>
</dbReference>
<feature type="binding site" evidence="12">
    <location>
        <position position="838"/>
    </location>
    <ligand>
        <name>[4Fe-4S] cluster</name>
        <dbReference type="ChEBI" id="CHEBI:49883"/>
        <label>3</label>
    </ligand>
</feature>
<dbReference type="SUPFAM" id="SSF52518">
    <property type="entry name" value="Thiamin diphosphate-binding fold (THDP-binding)"/>
    <property type="match status" value="2"/>
</dbReference>
<feature type="binding site" evidence="10">
    <location>
        <position position="87"/>
    </location>
    <ligand>
        <name>thiamine diphosphate</name>
        <dbReference type="ChEBI" id="CHEBI:58937"/>
    </ligand>
</feature>